<keyword evidence="4 5" id="KW-0963">Cytoplasm</keyword>
<dbReference type="RefSeq" id="WP_170022486.1">
    <property type="nucleotide sequence ID" value="NZ_JABCSC020000003.1"/>
</dbReference>
<sequence length="154" mass="17369">MKKPAASLSSTALRLLATREHSRLELRRKLAARADASDDVEAVLDRMAETGLQSDERFAESFVRSRASRFGAARIHRELGERGVDGETAASAMSEALQEDELMRARSVWQKKYGVLPQDHREWARQARFLQTRGFAVDIIRKLLKETLDESAQG</sequence>
<gene>
    <name evidence="5 9" type="primary">recX</name>
    <name evidence="9" type="ORF">HJ583_014035</name>
</gene>
<evidence type="ECO:0000256" key="3">
    <source>
        <dbReference type="ARBA" id="ARBA00018111"/>
    </source>
</evidence>
<dbReference type="NCBIfam" id="NF001055">
    <property type="entry name" value="PRK00117.2-5"/>
    <property type="match status" value="1"/>
</dbReference>
<feature type="domain" description="RecX first three-helical" evidence="8">
    <location>
        <begin position="11"/>
        <end position="47"/>
    </location>
</feature>
<dbReference type="Pfam" id="PF21982">
    <property type="entry name" value="RecX_HTH1"/>
    <property type="match status" value="1"/>
</dbReference>
<dbReference type="Pfam" id="PF21981">
    <property type="entry name" value="RecX_HTH3"/>
    <property type="match status" value="1"/>
</dbReference>
<keyword evidence="10" id="KW-1185">Reference proteome</keyword>
<comment type="similarity">
    <text evidence="2 5">Belongs to the RecX family.</text>
</comment>
<reference evidence="9 10" key="1">
    <citation type="submission" date="2020-06" db="EMBL/GenBank/DDBJ databases">
        <title>Draft genome of Uliginosibacterium sp. IMCC34675.</title>
        <authorList>
            <person name="Song J."/>
        </authorList>
    </citation>
    <scope>NUCLEOTIDE SEQUENCE [LARGE SCALE GENOMIC DNA]</scope>
    <source>
        <strain evidence="9 10">IMCC34675</strain>
    </source>
</reference>
<dbReference type="EMBL" id="JABCSC020000003">
    <property type="protein sequence ID" value="NSL56155.1"/>
    <property type="molecule type" value="Genomic_DNA"/>
</dbReference>
<evidence type="ECO:0000256" key="1">
    <source>
        <dbReference type="ARBA" id="ARBA00004496"/>
    </source>
</evidence>
<dbReference type="InterPro" id="IPR053925">
    <property type="entry name" value="RecX_HTH_3rd"/>
</dbReference>
<evidence type="ECO:0000313" key="10">
    <source>
        <dbReference type="Proteomes" id="UP000778523"/>
    </source>
</evidence>
<feature type="domain" description="RecX third three-helical" evidence="7">
    <location>
        <begin position="99"/>
        <end position="144"/>
    </location>
</feature>
<dbReference type="HAMAP" id="MF_01114">
    <property type="entry name" value="RecX"/>
    <property type="match status" value="1"/>
</dbReference>
<feature type="domain" description="RecX second three-helical" evidence="6">
    <location>
        <begin position="54"/>
        <end position="93"/>
    </location>
</feature>
<evidence type="ECO:0000259" key="7">
    <source>
        <dbReference type="Pfam" id="PF21981"/>
    </source>
</evidence>
<name>A0ABX2IQ66_9RHOO</name>
<organism evidence="9 10">
    <name type="scientific">Uliginosibacterium aquaticum</name>
    <dbReference type="NCBI Taxonomy" id="2731212"/>
    <lineage>
        <taxon>Bacteria</taxon>
        <taxon>Pseudomonadati</taxon>
        <taxon>Pseudomonadota</taxon>
        <taxon>Betaproteobacteria</taxon>
        <taxon>Rhodocyclales</taxon>
        <taxon>Zoogloeaceae</taxon>
        <taxon>Uliginosibacterium</taxon>
    </lineage>
</organism>
<dbReference type="InterPro" id="IPR053924">
    <property type="entry name" value="RecX_HTH_2nd"/>
</dbReference>
<protein>
    <recommendedName>
        <fullName evidence="3 5">Regulatory protein RecX</fullName>
    </recommendedName>
</protein>
<dbReference type="PANTHER" id="PTHR33602:SF1">
    <property type="entry name" value="REGULATORY PROTEIN RECX FAMILY PROTEIN"/>
    <property type="match status" value="1"/>
</dbReference>
<evidence type="ECO:0000259" key="8">
    <source>
        <dbReference type="Pfam" id="PF21982"/>
    </source>
</evidence>
<dbReference type="InterPro" id="IPR036388">
    <property type="entry name" value="WH-like_DNA-bd_sf"/>
</dbReference>
<dbReference type="Proteomes" id="UP000778523">
    <property type="component" value="Unassembled WGS sequence"/>
</dbReference>
<comment type="function">
    <text evidence="5">Modulates RecA activity.</text>
</comment>
<proteinExistence type="inferred from homology"/>
<dbReference type="Gene3D" id="1.10.10.10">
    <property type="entry name" value="Winged helix-like DNA-binding domain superfamily/Winged helix DNA-binding domain"/>
    <property type="match status" value="3"/>
</dbReference>
<comment type="caution">
    <text evidence="9">The sequence shown here is derived from an EMBL/GenBank/DDBJ whole genome shotgun (WGS) entry which is preliminary data.</text>
</comment>
<dbReference type="PANTHER" id="PTHR33602">
    <property type="entry name" value="REGULATORY PROTEIN RECX FAMILY PROTEIN"/>
    <property type="match status" value="1"/>
</dbReference>
<dbReference type="InterPro" id="IPR053926">
    <property type="entry name" value="RecX_HTH_1st"/>
</dbReference>
<evidence type="ECO:0000256" key="4">
    <source>
        <dbReference type="ARBA" id="ARBA00022490"/>
    </source>
</evidence>
<accession>A0ABX2IQ66</accession>
<comment type="subcellular location">
    <subcellularLocation>
        <location evidence="1 5">Cytoplasm</location>
    </subcellularLocation>
</comment>
<dbReference type="InterPro" id="IPR003783">
    <property type="entry name" value="Regulatory_RecX"/>
</dbReference>
<evidence type="ECO:0000256" key="2">
    <source>
        <dbReference type="ARBA" id="ARBA00009695"/>
    </source>
</evidence>
<evidence type="ECO:0000313" key="9">
    <source>
        <dbReference type="EMBL" id="NSL56155.1"/>
    </source>
</evidence>
<evidence type="ECO:0000259" key="6">
    <source>
        <dbReference type="Pfam" id="PF02631"/>
    </source>
</evidence>
<evidence type="ECO:0000256" key="5">
    <source>
        <dbReference type="HAMAP-Rule" id="MF_01114"/>
    </source>
</evidence>
<dbReference type="Pfam" id="PF02631">
    <property type="entry name" value="RecX_HTH2"/>
    <property type="match status" value="1"/>
</dbReference>